<dbReference type="OrthoDB" id="778649at2759"/>
<dbReference type="InterPro" id="IPR040305">
    <property type="entry name" value="At1g75730-like"/>
</dbReference>
<dbReference type="EMBL" id="OOIL02000780">
    <property type="protein sequence ID" value="VFQ69418.1"/>
    <property type="molecule type" value="Genomic_DNA"/>
</dbReference>
<dbReference type="PANTHER" id="PTHR34792">
    <property type="entry name" value="OS02G0121500 PROTEIN"/>
    <property type="match status" value="1"/>
</dbReference>
<proteinExistence type="predicted"/>
<name>A0A484KXF1_9ASTE</name>
<evidence type="ECO:0000313" key="2">
    <source>
        <dbReference type="EMBL" id="VFQ69418.1"/>
    </source>
</evidence>
<feature type="region of interest" description="Disordered" evidence="1">
    <location>
        <begin position="41"/>
        <end position="73"/>
    </location>
</feature>
<evidence type="ECO:0000313" key="3">
    <source>
        <dbReference type="Proteomes" id="UP000595140"/>
    </source>
</evidence>
<accession>A0A484KXF1</accession>
<protein>
    <submittedName>
        <fullName evidence="2">Uncharacterized protein</fullName>
    </submittedName>
</protein>
<gene>
    <name evidence="2" type="ORF">CCAM_LOCUS11194</name>
</gene>
<feature type="compositionally biased region" description="Basic and acidic residues" evidence="1">
    <location>
        <begin position="59"/>
        <end position="73"/>
    </location>
</feature>
<keyword evidence="3" id="KW-1185">Reference proteome</keyword>
<dbReference type="AlphaFoldDB" id="A0A484KXF1"/>
<organism evidence="2 3">
    <name type="scientific">Cuscuta campestris</name>
    <dbReference type="NCBI Taxonomy" id="132261"/>
    <lineage>
        <taxon>Eukaryota</taxon>
        <taxon>Viridiplantae</taxon>
        <taxon>Streptophyta</taxon>
        <taxon>Embryophyta</taxon>
        <taxon>Tracheophyta</taxon>
        <taxon>Spermatophyta</taxon>
        <taxon>Magnoliopsida</taxon>
        <taxon>eudicotyledons</taxon>
        <taxon>Gunneridae</taxon>
        <taxon>Pentapetalae</taxon>
        <taxon>asterids</taxon>
        <taxon>lamiids</taxon>
        <taxon>Solanales</taxon>
        <taxon>Convolvulaceae</taxon>
        <taxon>Cuscuteae</taxon>
        <taxon>Cuscuta</taxon>
        <taxon>Cuscuta subgen. Grammica</taxon>
        <taxon>Cuscuta sect. Cleistogrammica</taxon>
    </lineage>
</organism>
<dbReference type="Proteomes" id="UP000595140">
    <property type="component" value="Unassembled WGS sequence"/>
</dbReference>
<sequence>MVGVDHIKRSMLPKKICDGWKMASHAHVPRKLRSAIKKRNGAPISLPFSGNGKHKKSEKKSELNLGEEKHKDVMGSKITEDEQEVAEALFALAGLAASSIRSLNVMENEKETVAMCLEFAAEGSQPSSNAEETVKFQTPSHDQLHRFIPTDLNVESNGVAGDGSKMYGNNTFIAQRTQTPKSISEKESWKRSCTHVYVSRLIKVLQRSNGTLADELLYQSTPQTSVSKQILLPPPYSVVPPRQGELQNWPTHFLPAPYKVVGASHILEWENVGQNGHSPLQSAPKFLSPHYSLHPLQQLHSAMMARGQYRHLPDAGFDGNGLPGGLYHSSIPTLQMLCNGHH</sequence>
<evidence type="ECO:0000256" key="1">
    <source>
        <dbReference type="SAM" id="MobiDB-lite"/>
    </source>
</evidence>
<dbReference type="PANTHER" id="PTHR34792:SF1">
    <property type="entry name" value="OS02G0121500 PROTEIN"/>
    <property type="match status" value="1"/>
</dbReference>
<reference evidence="2 3" key="1">
    <citation type="submission" date="2018-04" db="EMBL/GenBank/DDBJ databases">
        <authorList>
            <person name="Vogel A."/>
        </authorList>
    </citation>
    <scope>NUCLEOTIDE SEQUENCE [LARGE SCALE GENOMIC DNA]</scope>
</reference>